<gene>
    <name evidence="2" type="ORF">MOTE_19390</name>
</gene>
<dbReference type="GO" id="GO:0015628">
    <property type="term" value="P:protein secretion by the type II secretion system"/>
    <property type="evidence" value="ECO:0007669"/>
    <property type="project" value="InterPro"/>
</dbReference>
<name>A0A1J5NHQ7_NEOTH</name>
<keyword evidence="1" id="KW-0472">Membrane</keyword>
<accession>A0A1J5NHQ7</accession>
<reference evidence="2 3" key="1">
    <citation type="submission" date="2016-08" db="EMBL/GenBank/DDBJ databases">
        <title>Genome-based comparison of Moorella thermoacetic strains.</title>
        <authorList>
            <person name="Poehlein A."/>
            <person name="Bengelsdorf F.R."/>
            <person name="Esser C."/>
            <person name="Duerre P."/>
            <person name="Daniel R."/>
        </authorList>
    </citation>
    <scope>NUCLEOTIDE SEQUENCE [LARGE SCALE GENOMIC DNA]</scope>
    <source>
        <strain evidence="2 3">DSM 21394</strain>
    </source>
</reference>
<dbReference type="EMBL" id="MDDC01000014">
    <property type="protein sequence ID" value="OIQ58569.1"/>
    <property type="molecule type" value="Genomic_DNA"/>
</dbReference>
<dbReference type="InterPro" id="IPR014717">
    <property type="entry name" value="Transl_elong_EF1B/ribsomal_bS6"/>
</dbReference>
<keyword evidence="1" id="KW-1133">Transmembrane helix</keyword>
<proteinExistence type="predicted"/>
<sequence>MQIKELFQRGWMERSPREQRLLKIAGVFLVVLAFYLIISVEINALARARGDFASIRGKLEQGRKMAGELSREKELLLETESKWESIKAAMSRSTETGIIVAEMEKVAQKHGVRLSYLEPGQPVERIYRDHLRVVTYKITIQGDFTGLVKTLKDLEKLSSSP</sequence>
<dbReference type="Proteomes" id="UP000182811">
    <property type="component" value="Unassembled WGS sequence"/>
</dbReference>
<evidence type="ECO:0000313" key="2">
    <source>
        <dbReference type="EMBL" id="OIQ58569.1"/>
    </source>
</evidence>
<feature type="transmembrane region" description="Helical" evidence="1">
    <location>
        <begin position="21"/>
        <end position="38"/>
    </location>
</feature>
<evidence type="ECO:0000256" key="1">
    <source>
        <dbReference type="SAM" id="Phobius"/>
    </source>
</evidence>
<dbReference type="GO" id="GO:0015627">
    <property type="term" value="C:type II protein secretion system complex"/>
    <property type="evidence" value="ECO:0007669"/>
    <property type="project" value="InterPro"/>
</dbReference>
<comment type="caution">
    <text evidence="2">The sequence shown here is derived from an EMBL/GenBank/DDBJ whole genome shotgun (WGS) entry which is preliminary data.</text>
</comment>
<dbReference type="OrthoDB" id="9982981at2"/>
<organism evidence="2 3">
    <name type="scientific">Neomoorella thermoacetica</name>
    <name type="common">Clostridium thermoaceticum</name>
    <dbReference type="NCBI Taxonomy" id="1525"/>
    <lineage>
        <taxon>Bacteria</taxon>
        <taxon>Bacillati</taxon>
        <taxon>Bacillota</taxon>
        <taxon>Clostridia</taxon>
        <taxon>Neomoorellales</taxon>
        <taxon>Neomoorellaceae</taxon>
        <taxon>Neomoorella</taxon>
    </lineage>
</organism>
<dbReference type="InterPro" id="IPR007690">
    <property type="entry name" value="T2SS_GspM"/>
</dbReference>
<dbReference type="Gene3D" id="3.30.70.60">
    <property type="match status" value="1"/>
</dbReference>
<dbReference type="Pfam" id="PF04612">
    <property type="entry name" value="T2SSM"/>
    <property type="match status" value="1"/>
</dbReference>
<protein>
    <submittedName>
        <fullName evidence="2">General secretion pathway, M protein</fullName>
    </submittedName>
</protein>
<dbReference type="AlphaFoldDB" id="A0A1J5NHQ7"/>
<evidence type="ECO:0000313" key="3">
    <source>
        <dbReference type="Proteomes" id="UP000182811"/>
    </source>
</evidence>
<keyword evidence="1" id="KW-0812">Transmembrane</keyword>